<dbReference type="SUPFAM" id="SSF88946">
    <property type="entry name" value="Sigma2 domain of RNA polymerase sigma factors"/>
    <property type="match status" value="1"/>
</dbReference>
<evidence type="ECO:0000313" key="8">
    <source>
        <dbReference type="EMBL" id="KKT70372.1"/>
    </source>
</evidence>
<protein>
    <submittedName>
        <fullName evidence="8">RNA polymerase sigma factor, sigma-70 family</fullName>
    </submittedName>
</protein>
<dbReference type="InterPro" id="IPR013249">
    <property type="entry name" value="RNA_pol_sigma70_r4_t2"/>
</dbReference>
<dbReference type="InterPro" id="IPR013325">
    <property type="entry name" value="RNA_pol_sigma_r2"/>
</dbReference>
<dbReference type="AlphaFoldDB" id="A0A0G1LNM3"/>
<comment type="similarity">
    <text evidence="1">Belongs to the sigma-70 factor family. ECF subfamily.</text>
</comment>
<reference evidence="8 9" key="1">
    <citation type="journal article" date="2015" name="Nature">
        <title>rRNA introns, odd ribosomes, and small enigmatic genomes across a large radiation of phyla.</title>
        <authorList>
            <person name="Brown C.T."/>
            <person name="Hug L.A."/>
            <person name="Thomas B.C."/>
            <person name="Sharon I."/>
            <person name="Castelle C.J."/>
            <person name="Singh A."/>
            <person name="Wilkins M.J."/>
            <person name="Williams K.H."/>
            <person name="Banfield J.F."/>
        </authorList>
    </citation>
    <scope>NUCLEOTIDE SEQUENCE [LARGE SCALE GENOMIC DNA]</scope>
</reference>
<evidence type="ECO:0000259" key="7">
    <source>
        <dbReference type="Pfam" id="PF08281"/>
    </source>
</evidence>
<dbReference type="GO" id="GO:0003677">
    <property type="term" value="F:DNA binding"/>
    <property type="evidence" value="ECO:0007669"/>
    <property type="project" value="UniProtKB-KW"/>
</dbReference>
<dbReference type="PANTHER" id="PTHR43133:SF8">
    <property type="entry name" value="RNA POLYMERASE SIGMA FACTOR HI_1459-RELATED"/>
    <property type="match status" value="1"/>
</dbReference>
<dbReference type="SUPFAM" id="SSF88659">
    <property type="entry name" value="Sigma3 and sigma4 domains of RNA polymerase sigma factors"/>
    <property type="match status" value="1"/>
</dbReference>
<keyword evidence="4" id="KW-0238">DNA-binding</keyword>
<dbReference type="GO" id="GO:0006352">
    <property type="term" value="P:DNA-templated transcription initiation"/>
    <property type="evidence" value="ECO:0007669"/>
    <property type="project" value="InterPro"/>
</dbReference>
<dbReference type="Gene3D" id="1.10.1740.10">
    <property type="match status" value="1"/>
</dbReference>
<feature type="domain" description="RNA polymerase sigma factor 70 region 4 type 2" evidence="7">
    <location>
        <begin position="174"/>
        <end position="224"/>
    </location>
</feature>
<comment type="caution">
    <text evidence="8">The sequence shown here is derived from an EMBL/GenBank/DDBJ whole genome shotgun (WGS) entry which is preliminary data.</text>
</comment>
<gene>
    <name evidence="8" type="ORF">UW63_C0027G0003</name>
</gene>
<keyword evidence="3" id="KW-0731">Sigma factor</keyword>
<sequence>MSIDTYSPKSFMNFIPRNNYPSFSFYLANPWSRFLTLAVDFLGGFKTVQSITETDDNILAQRMADGDDRAFAELYERYFQKIYTFVVRRVSDQRVAEDLVSDVFIKAFAKRTSFVLCPSFSAWIYRIATNRITDYYRTAKKSFSLDDEENTFQPADHHENVIEKTDRLMLGEHLEKILEKLSERDRLAVTMKYYAEASYEEIAEVLKCTPNNAGVIIHRALKKCSALAGEKLKHLL</sequence>
<dbReference type="InterPro" id="IPR013324">
    <property type="entry name" value="RNA_pol_sigma_r3/r4-like"/>
</dbReference>
<dbReference type="InterPro" id="IPR007627">
    <property type="entry name" value="RNA_pol_sigma70_r2"/>
</dbReference>
<dbReference type="Pfam" id="PF08281">
    <property type="entry name" value="Sigma70_r4_2"/>
    <property type="match status" value="1"/>
</dbReference>
<dbReference type="CDD" id="cd06171">
    <property type="entry name" value="Sigma70_r4"/>
    <property type="match status" value="1"/>
</dbReference>
<evidence type="ECO:0000313" key="9">
    <source>
        <dbReference type="Proteomes" id="UP000034154"/>
    </source>
</evidence>
<dbReference type="Gene3D" id="1.10.10.10">
    <property type="entry name" value="Winged helix-like DNA-binding domain superfamily/Winged helix DNA-binding domain"/>
    <property type="match status" value="1"/>
</dbReference>
<dbReference type="GO" id="GO:0016987">
    <property type="term" value="F:sigma factor activity"/>
    <property type="evidence" value="ECO:0007669"/>
    <property type="project" value="UniProtKB-KW"/>
</dbReference>
<dbReference type="Proteomes" id="UP000034154">
    <property type="component" value="Unassembled WGS sequence"/>
</dbReference>
<dbReference type="InterPro" id="IPR014284">
    <property type="entry name" value="RNA_pol_sigma-70_dom"/>
</dbReference>
<accession>A0A0G1LNM3</accession>
<evidence type="ECO:0000256" key="4">
    <source>
        <dbReference type="ARBA" id="ARBA00023125"/>
    </source>
</evidence>
<dbReference type="EMBL" id="LCJB01000027">
    <property type="protein sequence ID" value="KKT70372.1"/>
    <property type="molecule type" value="Genomic_DNA"/>
</dbReference>
<feature type="domain" description="RNA polymerase sigma-70 region 2" evidence="6">
    <location>
        <begin position="74"/>
        <end position="140"/>
    </location>
</feature>
<organism evidence="8 9">
    <name type="scientific">Candidatus Uhrbacteria bacterium GW2011_GWF2_44_350</name>
    <dbReference type="NCBI Taxonomy" id="1619000"/>
    <lineage>
        <taxon>Bacteria</taxon>
        <taxon>Candidatus Uhriibacteriota</taxon>
    </lineage>
</organism>
<evidence type="ECO:0000256" key="1">
    <source>
        <dbReference type="ARBA" id="ARBA00010641"/>
    </source>
</evidence>
<proteinExistence type="inferred from homology"/>
<evidence type="ECO:0000256" key="2">
    <source>
        <dbReference type="ARBA" id="ARBA00023015"/>
    </source>
</evidence>
<dbReference type="NCBIfam" id="TIGR02937">
    <property type="entry name" value="sigma70-ECF"/>
    <property type="match status" value="1"/>
</dbReference>
<evidence type="ECO:0000256" key="3">
    <source>
        <dbReference type="ARBA" id="ARBA00023082"/>
    </source>
</evidence>
<dbReference type="InterPro" id="IPR036388">
    <property type="entry name" value="WH-like_DNA-bd_sf"/>
</dbReference>
<keyword evidence="5" id="KW-0804">Transcription</keyword>
<evidence type="ECO:0000259" key="6">
    <source>
        <dbReference type="Pfam" id="PF04542"/>
    </source>
</evidence>
<keyword evidence="2" id="KW-0805">Transcription regulation</keyword>
<dbReference type="Pfam" id="PF04542">
    <property type="entry name" value="Sigma70_r2"/>
    <property type="match status" value="1"/>
</dbReference>
<dbReference type="InterPro" id="IPR039425">
    <property type="entry name" value="RNA_pol_sigma-70-like"/>
</dbReference>
<evidence type="ECO:0000256" key="5">
    <source>
        <dbReference type="ARBA" id="ARBA00023163"/>
    </source>
</evidence>
<name>A0A0G1LNM3_9BACT</name>
<dbReference type="PANTHER" id="PTHR43133">
    <property type="entry name" value="RNA POLYMERASE ECF-TYPE SIGMA FACTO"/>
    <property type="match status" value="1"/>
</dbReference>